<proteinExistence type="predicted"/>
<dbReference type="SFLD" id="SFLDG01129">
    <property type="entry name" value="C1.5:_HAD__Beta-PGM__Phosphata"/>
    <property type="match status" value="1"/>
</dbReference>
<gene>
    <name evidence="1" type="ORF">R7226_07480</name>
</gene>
<dbReference type="InterPro" id="IPR023198">
    <property type="entry name" value="PGP-like_dom2"/>
</dbReference>
<dbReference type="InterPro" id="IPR052898">
    <property type="entry name" value="ACAD10-like"/>
</dbReference>
<dbReference type="CDD" id="cd02603">
    <property type="entry name" value="HAD_sEH-N_like"/>
    <property type="match status" value="1"/>
</dbReference>
<dbReference type="InterPro" id="IPR036412">
    <property type="entry name" value="HAD-like_sf"/>
</dbReference>
<evidence type="ECO:0000313" key="1">
    <source>
        <dbReference type="EMBL" id="MDW5594170.1"/>
    </source>
</evidence>
<organism evidence="1 2">
    <name type="scientific">Conexibacter stalactiti</name>
    <dbReference type="NCBI Taxonomy" id="1940611"/>
    <lineage>
        <taxon>Bacteria</taxon>
        <taxon>Bacillati</taxon>
        <taxon>Actinomycetota</taxon>
        <taxon>Thermoleophilia</taxon>
        <taxon>Solirubrobacterales</taxon>
        <taxon>Conexibacteraceae</taxon>
        <taxon>Conexibacter</taxon>
    </lineage>
</organism>
<dbReference type="Pfam" id="PF00702">
    <property type="entry name" value="Hydrolase"/>
    <property type="match status" value="1"/>
</dbReference>
<dbReference type="Gene3D" id="3.40.50.1000">
    <property type="entry name" value="HAD superfamily/HAD-like"/>
    <property type="match status" value="1"/>
</dbReference>
<dbReference type="InterPro" id="IPR023214">
    <property type="entry name" value="HAD_sf"/>
</dbReference>
<dbReference type="PANTHER" id="PTHR47829:SF1">
    <property type="entry name" value="HAD FAMILY PHOSPHATASE"/>
    <property type="match status" value="1"/>
</dbReference>
<reference evidence="2" key="1">
    <citation type="submission" date="2023-07" db="EMBL/GenBank/DDBJ databases">
        <title>Conexibacter stalactiti sp. nov., isolated from stalactites in a lava cave and emended description of the genus Conexibacter.</title>
        <authorList>
            <person name="Lee S.D."/>
        </authorList>
    </citation>
    <scope>NUCLEOTIDE SEQUENCE [LARGE SCALE GENOMIC DNA]</scope>
    <source>
        <strain evidence="2">KCTC 39840</strain>
    </source>
</reference>
<protein>
    <submittedName>
        <fullName evidence="1">HAD family phosphatase</fullName>
    </submittedName>
</protein>
<dbReference type="Proteomes" id="UP001284601">
    <property type="component" value="Unassembled WGS sequence"/>
</dbReference>
<name>A0ABU4HNQ8_9ACTN</name>
<dbReference type="NCBIfam" id="TIGR01509">
    <property type="entry name" value="HAD-SF-IA-v3"/>
    <property type="match status" value="1"/>
</dbReference>
<comment type="caution">
    <text evidence="1">The sequence shown here is derived from an EMBL/GenBank/DDBJ whole genome shotgun (WGS) entry which is preliminary data.</text>
</comment>
<dbReference type="EMBL" id="JAWSTH010000013">
    <property type="protein sequence ID" value="MDW5594170.1"/>
    <property type="molecule type" value="Genomic_DNA"/>
</dbReference>
<reference evidence="1 2" key="2">
    <citation type="submission" date="2023-10" db="EMBL/GenBank/DDBJ databases">
        <authorList>
            <person name="Han X.F."/>
        </authorList>
    </citation>
    <scope>NUCLEOTIDE SEQUENCE [LARGE SCALE GENOMIC DNA]</scope>
    <source>
        <strain evidence="1 2">KCTC 39840</strain>
    </source>
</reference>
<dbReference type="InterPro" id="IPR006439">
    <property type="entry name" value="HAD-SF_hydro_IA"/>
</dbReference>
<dbReference type="Gene3D" id="1.10.150.240">
    <property type="entry name" value="Putative phosphatase, domain 2"/>
    <property type="match status" value="1"/>
</dbReference>
<evidence type="ECO:0000313" key="2">
    <source>
        <dbReference type="Proteomes" id="UP001284601"/>
    </source>
</evidence>
<sequence>MSAASEHSSAAGDGRIEAIVSDFGGVLTTPLMHAFAALQTAQGIPLEQFGKGMARAAELAGGVQPLFELEKGTISEAQFTAQLSAAMSDVLGRDVDFDGFGDAFFAALHPNEELFAYLRELHGRGYRMAILTNNVREWEPLWRAMLPIDEIFELVVDSAFVGMRKPDPAIYELLLSRLGLPASATVFVDDLQVNCEAAGALGMNAVQFLSTEQTIADVEALLDGSS</sequence>
<dbReference type="SFLD" id="SFLDS00003">
    <property type="entry name" value="Haloacid_Dehalogenase"/>
    <property type="match status" value="1"/>
</dbReference>
<dbReference type="PRINTS" id="PR00413">
    <property type="entry name" value="HADHALOGNASE"/>
</dbReference>
<keyword evidence="2" id="KW-1185">Reference proteome</keyword>
<accession>A0ABU4HNQ8</accession>
<dbReference type="SUPFAM" id="SSF56784">
    <property type="entry name" value="HAD-like"/>
    <property type="match status" value="1"/>
</dbReference>
<dbReference type="RefSeq" id="WP_318596427.1">
    <property type="nucleotide sequence ID" value="NZ_JAWSTH010000013.1"/>
</dbReference>
<dbReference type="PANTHER" id="PTHR47829">
    <property type="entry name" value="HYDROLASE, PUTATIVE (AFU_ORTHOLOGUE AFUA_1G12880)-RELATED"/>
    <property type="match status" value="1"/>
</dbReference>